<evidence type="ECO:0000313" key="13">
    <source>
        <dbReference type="Proteomes" id="UP000075920"/>
    </source>
</evidence>
<evidence type="ECO:0000256" key="11">
    <source>
        <dbReference type="SAM" id="Phobius"/>
    </source>
</evidence>
<comment type="subcellular location">
    <subcellularLocation>
        <location evidence="1">Cytoplasm</location>
        <location evidence="1">Cytoskeleton</location>
        <location evidence="1">Cilium axoneme</location>
    </subcellularLocation>
</comment>
<evidence type="ECO:0000313" key="12">
    <source>
        <dbReference type="EnsemblMetazoa" id="AMIN002766-PA"/>
    </source>
</evidence>
<dbReference type="InterPro" id="IPR036322">
    <property type="entry name" value="WD40_repeat_dom_sf"/>
</dbReference>
<feature type="coiled-coil region" evidence="10">
    <location>
        <begin position="1439"/>
        <end position="1480"/>
    </location>
</feature>
<proteinExistence type="inferred from homology"/>
<dbReference type="InterPro" id="IPR015943">
    <property type="entry name" value="WD40/YVTN_repeat-like_dom_sf"/>
</dbReference>
<dbReference type="GO" id="GO:0060271">
    <property type="term" value="P:cilium assembly"/>
    <property type="evidence" value="ECO:0007669"/>
    <property type="project" value="TreeGrafter"/>
</dbReference>
<evidence type="ECO:0000256" key="1">
    <source>
        <dbReference type="ARBA" id="ARBA00004430"/>
    </source>
</evidence>
<keyword evidence="5 10" id="KW-0175">Coiled coil</keyword>
<dbReference type="VEuPathDB" id="VectorBase:AMIN002766"/>
<dbReference type="PANTHER" id="PTHR14885">
    <property type="entry name" value="CILIA- AND FLAGELLA-ASSOCIATED PROTEIN 43-RELATED"/>
    <property type="match status" value="1"/>
</dbReference>
<evidence type="ECO:0000256" key="5">
    <source>
        <dbReference type="ARBA" id="ARBA00023054"/>
    </source>
</evidence>
<dbReference type="SUPFAM" id="SSF69322">
    <property type="entry name" value="Tricorn protease domain 2"/>
    <property type="match status" value="1"/>
</dbReference>
<dbReference type="GO" id="GO:0003341">
    <property type="term" value="P:cilium movement"/>
    <property type="evidence" value="ECO:0007669"/>
    <property type="project" value="UniProtKB-ARBA"/>
</dbReference>
<reference evidence="12" key="2">
    <citation type="submission" date="2020-05" db="UniProtKB">
        <authorList>
            <consortium name="EnsemblMetazoa"/>
        </authorList>
    </citation>
    <scope>IDENTIFICATION</scope>
    <source>
        <strain evidence="12">MINIMUS1</strain>
    </source>
</reference>
<dbReference type="Gene3D" id="2.130.10.10">
    <property type="entry name" value="YVTN repeat-like/Quinoprotein amine dehydrogenase"/>
    <property type="match status" value="1"/>
</dbReference>
<evidence type="ECO:0000256" key="4">
    <source>
        <dbReference type="ARBA" id="ARBA00022737"/>
    </source>
</evidence>
<evidence type="ECO:0000256" key="3">
    <source>
        <dbReference type="ARBA" id="ARBA00022574"/>
    </source>
</evidence>
<protein>
    <recommendedName>
        <fullName evidence="9">Cilia- and flagella-associated protein 43</fullName>
    </recommendedName>
</protein>
<evidence type="ECO:0000256" key="7">
    <source>
        <dbReference type="ARBA" id="ARBA00023273"/>
    </source>
</evidence>
<evidence type="ECO:0000256" key="10">
    <source>
        <dbReference type="SAM" id="Coils"/>
    </source>
</evidence>
<sequence>MEQNIRTKALWMHPGSAEMACVVGNVAVAVAMGGHILFVNLKTAAKSHYLADGAQSGNGVACLAGHKLFPILAFAERCTNPRILLISYPANTVLYVLEGDQTECSYTALCFSESELLVALTGVPDYTLEVYAWRSKELLCKKPSSIYCDFQRLVCSPSAVFAVCQYAPRKSDLKLWEVHGNIRISRLIERTVCLDLEKNELPLCVTFLIDGNLAVVTQQAKVSIILASTGQISQTISNPELLLMDDREYIPFIFYCKGGLFVSAPDGQVNFYKKQKGTWNQLWSTQSDAAYSQLLHYSSSEGLLGITTDGFIMRTVLDADVRNVEFQIVKDLDVGYGYSSICFYSTPTQVVGIKPTAGVVKLLNLETGAVNDSLSVGRLECIAHHSAKPFLVLGTDTGVLQLIIVHEKHVKLVDRLHLSRHTIVSVVFAIADDNYFAALDAKGQIAILEISEDLHMNVLQVFGDVRNTKNLFLWCSSQEILVVQPIESAGTASFSSVEFIVKQHHTEDIKKTQLKLPHDYCQIVPKRTDSGWKFYAHEIRTNIIDLLEISRTEAELDVVLLKTIKTPLTVAHIEMAVDDRYLYVWSMDGKTALFLSILCHNGMLTVLKLLQPMTQIPDSIVSAPKTITYPSGIADANVTCGLDQTATDESIPWIEKAEKERRKEKGKIYEPEHEAIFAEFEEIKQHLKELLNHNEKAPLEEQFPLQVFNLNAEATEKLTQEANNTKQEEKKRLQHFIESQSDINERLVENCWTIMSKKAWKIRSIFKRAFVENYAILPANPYRQHLEKVRVYRETELNASHDALLPWKPTPTYQLESILNRDPDYGNVLDNLARASLKKSYALSGTTTHQFFEPYSLRYDQLEVVTFEQLYFELICGDVEIEKLRTLFNEKFEEIKTLKHEEMELVLKRNRRARYVQQELVFLANLMADRSTFEVTQIEDPKYEADERPDMIIQTEDCEIPVAPYISPSVERLMDLERQERERRQRELLADDFKDRALVTMMDGVLEHRWEDEIKKSLPLPQCLEIGKEPQHYNETDIREVKEYEEQSKMLYQERLRYRKMLQDELQELAISLDEQIKKFNTSVAKLTMQKLIIESAIRQEEMRILRATLYNHARLIYEANANRLRAQIEQISEYTEQLTDVLNEFQEKATDYRNTYDTFRTKDRLLDKQFKINFSDTAQSALVDQAYKIFKRRPKTQLRSIVTVSVFQDMAKRIVAKKTAGTHGNLLLPKECQDYLGHCETLDQTSNCPAGMDSSLWQTLIKMRRIKIESEFRLKSCELMLSDAEAAIAAFQREITNKRNMLTSLDQTLEQLQNDQFEAATNRTVQLVMKRGWIEIQQSGRASDFERCVLIHRTDVEDINAIIRRAGTKKLNAMVNAALFRRKIIYQEWEHRALKLQLRDLRDQLATVEKCKITKEVQSWLKMKGMKRTEDLSQMALEKKIRNAIQNEEDIIQELKNSLEDIEQRITAKRKENKQLDQQTRSLNIDVTEQHLQRDAELEQTEQKATQDRMSAIVERARLVRLVQAQHTHILELGTMLELQRLKTYPTLTASTSVMTHNAHHLLGN</sequence>
<keyword evidence="7" id="KW-0966">Cell projection</keyword>
<keyword evidence="11" id="KW-0812">Transmembrane</keyword>
<dbReference type="PANTHER" id="PTHR14885:SF1">
    <property type="entry name" value="CILIA- AND FLAGELLA-ASSOCIATED PROTEIN 43"/>
    <property type="match status" value="1"/>
</dbReference>
<reference evidence="13" key="1">
    <citation type="submission" date="2013-03" db="EMBL/GenBank/DDBJ databases">
        <title>The Genome Sequence of Anopheles minimus MINIMUS1.</title>
        <authorList>
            <consortium name="The Broad Institute Genomics Platform"/>
            <person name="Neafsey D.E."/>
            <person name="Walton C."/>
            <person name="Walker B."/>
            <person name="Young S.K."/>
            <person name="Zeng Q."/>
            <person name="Gargeya S."/>
            <person name="Fitzgerald M."/>
            <person name="Haas B."/>
            <person name="Abouelleil A."/>
            <person name="Allen A.W."/>
            <person name="Alvarado L."/>
            <person name="Arachchi H.M."/>
            <person name="Berlin A.M."/>
            <person name="Chapman S.B."/>
            <person name="Gainer-Dewar J."/>
            <person name="Goldberg J."/>
            <person name="Griggs A."/>
            <person name="Gujja S."/>
            <person name="Hansen M."/>
            <person name="Howarth C."/>
            <person name="Imamovic A."/>
            <person name="Ireland A."/>
            <person name="Larimer J."/>
            <person name="McCowan C."/>
            <person name="Murphy C."/>
            <person name="Pearson M."/>
            <person name="Poon T.W."/>
            <person name="Priest M."/>
            <person name="Roberts A."/>
            <person name="Saif S."/>
            <person name="Shea T."/>
            <person name="Sisk P."/>
            <person name="Sykes S."/>
            <person name="Wortman J."/>
            <person name="Nusbaum C."/>
            <person name="Birren B."/>
        </authorList>
    </citation>
    <scope>NUCLEOTIDE SEQUENCE [LARGE SCALE GENOMIC DNA]</scope>
    <source>
        <strain evidence="13">MINIMUS1</strain>
    </source>
</reference>
<keyword evidence="6" id="KW-0206">Cytoskeleton</keyword>
<dbReference type="GO" id="GO:0005930">
    <property type="term" value="C:axoneme"/>
    <property type="evidence" value="ECO:0007669"/>
    <property type="project" value="UniProtKB-SubCell"/>
</dbReference>
<dbReference type="STRING" id="112268.A0A182VXG7"/>
<keyword evidence="11" id="KW-0472">Membrane</keyword>
<keyword evidence="4" id="KW-0677">Repeat</keyword>
<dbReference type="EnsemblMetazoa" id="AMIN002766-RA">
    <property type="protein sequence ID" value="AMIN002766-PA"/>
    <property type="gene ID" value="AMIN002766"/>
</dbReference>
<feature type="transmembrane region" description="Helical" evidence="11">
    <location>
        <begin position="20"/>
        <end position="38"/>
    </location>
</feature>
<evidence type="ECO:0000256" key="9">
    <source>
        <dbReference type="ARBA" id="ARBA00023662"/>
    </source>
</evidence>
<name>A0A182VXG7_9DIPT</name>
<organism evidence="12 13">
    <name type="scientific">Anopheles minimus</name>
    <dbReference type="NCBI Taxonomy" id="112268"/>
    <lineage>
        <taxon>Eukaryota</taxon>
        <taxon>Metazoa</taxon>
        <taxon>Ecdysozoa</taxon>
        <taxon>Arthropoda</taxon>
        <taxon>Hexapoda</taxon>
        <taxon>Insecta</taxon>
        <taxon>Pterygota</taxon>
        <taxon>Neoptera</taxon>
        <taxon>Endopterygota</taxon>
        <taxon>Diptera</taxon>
        <taxon>Nematocera</taxon>
        <taxon>Culicoidea</taxon>
        <taxon>Culicidae</taxon>
        <taxon>Anophelinae</taxon>
        <taxon>Anopheles</taxon>
    </lineage>
</organism>
<comment type="similarity">
    <text evidence="8">Belongs to the CFAP43 family.</text>
</comment>
<keyword evidence="13" id="KW-1185">Reference proteome</keyword>
<keyword evidence="11" id="KW-1133">Transmembrane helix</keyword>
<evidence type="ECO:0000256" key="2">
    <source>
        <dbReference type="ARBA" id="ARBA00022490"/>
    </source>
</evidence>
<feature type="coiled-coil region" evidence="10">
    <location>
        <begin position="1275"/>
        <end position="1316"/>
    </location>
</feature>
<keyword evidence="3" id="KW-0853">WD repeat</keyword>
<dbReference type="Pfam" id="PF25828">
    <property type="entry name" value="CC_Cfap43"/>
    <property type="match status" value="1"/>
</dbReference>
<keyword evidence="2" id="KW-0963">Cytoplasm</keyword>
<evidence type="ECO:0000256" key="6">
    <source>
        <dbReference type="ARBA" id="ARBA00023212"/>
    </source>
</evidence>
<dbReference type="SUPFAM" id="SSF50978">
    <property type="entry name" value="WD40 repeat-like"/>
    <property type="match status" value="1"/>
</dbReference>
<evidence type="ECO:0000256" key="8">
    <source>
        <dbReference type="ARBA" id="ARBA00023605"/>
    </source>
</evidence>
<accession>A0A182VXG7</accession>
<dbReference type="Proteomes" id="UP000075920">
    <property type="component" value="Unassembled WGS sequence"/>
</dbReference>